<accession>A0ABS0ESP4</accession>
<dbReference type="RefSeq" id="WP_195875371.1">
    <property type="nucleotide sequence ID" value="NZ_JADOEL010000005.1"/>
</dbReference>
<dbReference type="EMBL" id="JADOEL010000005">
    <property type="protein sequence ID" value="MBF8177821.1"/>
    <property type="molecule type" value="Genomic_DNA"/>
</dbReference>
<evidence type="ECO:0008006" key="3">
    <source>
        <dbReference type="Google" id="ProtNLM"/>
    </source>
</evidence>
<protein>
    <recommendedName>
        <fullName evidence="3">Resolvase-like protein</fullName>
    </recommendedName>
</protein>
<reference evidence="1 2" key="1">
    <citation type="submission" date="2020-11" db="EMBL/GenBank/DDBJ databases">
        <title>WGS of Herminiimonas contaminans strain Marseille-Q4544 isolated from planarians Schmidtea mediterranea.</title>
        <authorList>
            <person name="Kangale L."/>
        </authorList>
    </citation>
    <scope>NUCLEOTIDE SEQUENCE [LARGE SCALE GENOMIC DNA]</scope>
    <source>
        <strain evidence="1 2">Marseille-Q4544</strain>
    </source>
</reference>
<name>A0ABS0ESP4_9BURK</name>
<evidence type="ECO:0000313" key="2">
    <source>
        <dbReference type="Proteomes" id="UP000657372"/>
    </source>
</evidence>
<gene>
    <name evidence="1" type="ORF">IXC47_09025</name>
</gene>
<evidence type="ECO:0000313" key="1">
    <source>
        <dbReference type="EMBL" id="MBF8177821.1"/>
    </source>
</evidence>
<proteinExistence type="predicted"/>
<keyword evidence="2" id="KW-1185">Reference proteome</keyword>
<sequence length="67" mass="7719">MSEREPYPPVCLGIRVDDCKHDELNIMSMLSQVMEYATRSQHCDERISPAGQKRIAVWFADRYGSAE</sequence>
<organism evidence="1 2">
    <name type="scientific">Herminiimonas contaminans</name>
    <dbReference type="NCBI Taxonomy" id="1111140"/>
    <lineage>
        <taxon>Bacteria</taxon>
        <taxon>Pseudomonadati</taxon>
        <taxon>Pseudomonadota</taxon>
        <taxon>Betaproteobacteria</taxon>
        <taxon>Burkholderiales</taxon>
        <taxon>Oxalobacteraceae</taxon>
        <taxon>Herminiimonas</taxon>
    </lineage>
</organism>
<dbReference type="Proteomes" id="UP000657372">
    <property type="component" value="Unassembled WGS sequence"/>
</dbReference>
<comment type="caution">
    <text evidence="1">The sequence shown here is derived from an EMBL/GenBank/DDBJ whole genome shotgun (WGS) entry which is preliminary data.</text>
</comment>